<feature type="transmembrane region" description="Helical" evidence="1">
    <location>
        <begin position="181"/>
        <end position="199"/>
    </location>
</feature>
<protein>
    <recommendedName>
        <fullName evidence="4">Lipid A core - O-antigen ligase and related enzymes</fullName>
    </recommendedName>
</protein>
<evidence type="ECO:0000256" key="1">
    <source>
        <dbReference type="SAM" id="Phobius"/>
    </source>
</evidence>
<dbReference type="Proteomes" id="UP000273001">
    <property type="component" value="Chromosome"/>
</dbReference>
<proteinExistence type="predicted"/>
<feature type="transmembrane region" description="Helical" evidence="1">
    <location>
        <begin position="326"/>
        <end position="349"/>
    </location>
</feature>
<feature type="transmembrane region" description="Helical" evidence="1">
    <location>
        <begin position="136"/>
        <end position="152"/>
    </location>
</feature>
<gene>
    <name evidence="2" type="ORF">D5R93_11085</name>
</gene>
<feature type="transmembrane region" description="Helical" evidence="1">
    <location>
        <begin position="52"/>
        <end position="74"/>
    </location>
</feature>
<evidence type="ECO:0008006" key="4">
    <source>
        <dbReference type="Google" id="ProtNLM"/>
    </source>
</evidence>
<keyword evidence="1" id="KW-0472">Membrane</keyword>
<name>A0ABM6Z5K6_9ACTO</name>
<keyword evidence="1" id="KW-0812">Transmembrane</keyword>
<feature type="transmembrane region" description="Helical" evidence="1">
    <location>
        <begin position="159"/>
        <end position="175"/>
    </location>
</feature>
<evidence type="ECO:0000313" key="3">
    <source>
        <dbReference type="Proteomes" id="UP000273001"/>
    </source>
</evidence>
<feature type="transmembrane region" description="Helical" evidence="1">
    <location>
        <begin position="86"/>
        <end position="106"/>
    </location>
</feature>
<dbReference type="EMBL" id="CP032514">
    <property type="protein sequence ID" value="AYD90408.1"/>
    <property type="molecule type" value="Genomic_DNA"/>
</dbReference>
<keyword evidence="3" id="KW-1185">Reference proteome</keyword>
<evidence type="ECO:0000313" key="2">
    <source>
        <dbReference type="EMBL" id="AYD90408.1"/>
    </source>
</evidence>
<keyword evidence="1" id="KW-1133">Transmembrane helix</keyword>
<feature type="transmembrane region" description="Helical" evidence="1">
    <location>
        <begin position="211"/>
        <end position="232"/>
    </location>
</feature>
<feature type="transmembrane region" description="Helical" evidence="1">
    <location>
        <begin position="361"/>
        <end position="381"/>
    </location>
</feature>
<reference evidence="2 3" key="1">
    <citation type="submission" date="2018-09" db="EMBL/GenBank/DDBJ databases">
        <authorList>
            <person name="Li J."/>
        </authorList>
    </citation>
    <scope>NUCLEOTIDE SEQUENCE [LARGE SCALE GENOMIC DNA]</scope>
    <source>
        <strain evidence="2 3">2129</strain>
    </source>
</reference>
<accession>A0ABM6Z5K6</accession>
<organism evidence="2 3">
    <name type="scientific">Actinomyces lilanjuaniae</name>
    <dbReference type="NCBI Taxonomy" id="2321394"/>
    <lineage>
        <taxon>Bacteria</taxon>
        <taxon>Bacillati</taxon>
        <taxon>Actinomycetota</taxon>
        <taxon>Actinomycetes</taxon>
        <taxon>Actinomycetales</taxon>
        <taxon>Actinomycetaceae</taxon>
        <taxon>Actinomyces</taxon>
    </lineage>
</organism>
<sequence length="418" mass="43478">MRLQSRSVLVLAALLMVLVGVRRELVGSMATADCVALAALPMTWPTVRRQRLFSPLLVTAVLAALTGLALSWLADPDFSVMASAQRNIILSLLGVPASAAAFVWAAQHLGTRGAALALSSGMVLDSMRLLGSSPNPWKFGVGAAVSLVVLVAADRYGRLVQLAALAALAATFLVSDARSSLAFLAITAGIVCWQAVAAWMRWQPAQPRRLALTQVLALAAVGATAVLGVLLASSTGSLGEDAQERTVAQASGPAGFLLAARPELGGSWALFLSRPWGYGAGVMPRYEDVRVAKEGMAALGYDPANGYVENFMFGNGFELHSGLADVWIAGSLPGAALVLTVLWLTLLAMVRDLGSLRVTPWLCVASLVVVQNVLVGPWAVLPAYLPLVLGSAMVQAPLGGSGTGTPSRHPDSALLVRS</sequence>